<evidence type="ECO:0000313" key="5">
    <source>
        <dbReference type="Proteomes" id="UP000199437"/>
    </source>
</evidence>
<dbReference type="PROSITE" id="PS00893">
    <property type="entry name" value="NUDIX_BOX"/>
    <property type="match status" value="1"/>
</dbReference>
<evidence type="ECO:0000256" key="1">
    <source>
        <dbReference type="ARBA" id="ARBA00001946"/>
    </source>
</evidence>
<dbReference type="Proteomes" id="UP000199437">
    <property type="component" value="Unassembled WGS sequence"/>
</dbReference>
<keyword evidence="2" id="KW-0378">Hydrolase</keyword>
<name>A0A1I0P6L1_9BACT</name>
<evidence type="ECO:0000313" key="4">
    <source>
        <dbReference type="EMBL" id="SEW09718.1"/>
    </source>
</evidence>
<dbReference type="PANTHER" id="PTHR43046:SF14">
    <property type="entry name" value="MUTT_NUDIX FAMILY PROTEIN"/>
    <property type="match status" value="1"/>
</dbReference>
<dbReference type="CDD" id="cd18880">
    <property type="entry name" value="NUDIX_ADPRase"/>
    <property type="match status" value="1"/>
</dbReference>
<organism evidence="4 5">
    <name type="scientific">Roseivirga pacifica</name>
    <dbReference type="NCBI Taxonomy" id="1267423"/>
    <lineage>
        <taxon>Bacteria</taxon>
        <taxon>Pseudomonadati</taxon>
        <taxon>Bacteroidota</taxon>
        <taxon>Cytophagia</taxon>
        <taxon>Cytophagales</taxon>
        <taxon>Roseivirgaceae</taxon>
        <taxon>Roseivirga</taxon>
    </lineage>
</organism>
<comment type="cofactor">
    <cofactor evidence="1">
        <name>Mg(2+)</name>
        <dbReference type="ChEBI" id="CHEBI:18420"/>
    </cofactor>
</comment>
<dbReference type="InterPro" id="IPR015797">
    <property type="entry name" value="NUDIX_hydrolase-like_dom_sf"/>
</dbReference>
<dbReference type="RefSeq" id="WP_090258109.1">
    <property type="nucleotide sequence ID" value="NZ_FOIR01000001.1"/>
</dbReference>
<dbReference type="GO" id="GO:0016787">
    <property type="term" value="F:hydrolase activity"/>
    <property type="evidence" value="ECO:0007669"/>
    <property type="project" value="UniProtKB-KW"/>
</dbReference>
<proteinExistence type="predicted"/>
<dbReference type="Gene3D" id="3.90.79.10">
    <property type="entry name" value="Nucleoside Triphosphate Pyrophosphohydrolase"/>
    <property type="match status" value="1"/>
</dbReference>
<dbReference type="PANTHER" id="PTHR43046">
    <property type="entry name" value="GDP-MANNOSE MANNOSYL HYDROLASE"/>
    <property type="match status" value="1"/>
</dbReference>
<dbReference type="OrthoDB" id="9810648at2"/>
<accession>A0A1I0P6L1</accession>
<dbReference type="InterPro" id="IPR020084">
    <property type="entry name" value="NUDIX_hydrolase_CS"/>
</dbReference>
<sequence length="164" mass="18662">MNTTESSIEQVYGEKLRVRVCGICIKNNQILLVKHRSLGQTGTLYAPPGGGMEYGESAKEALEREFLEETHLEITVKDFLFVHEYLDPPLHGIELFFLVEPVGGKLMLGNDPEMDKDSQLITEVGYFSLAELRSNNLKSLHYVLQNINDLNTLINQKGYFKFHE</sequence>
<protein>
    <submittedName>
        <fullName evidence="4">8-oxo-dGTP diphosphatase</fullName>
    </submittedName>
</protein>
<dbReference type="SUPFAM" id="SSF55811">
    <property type="entry name" value="Nudix"/>
    <property type="match status" value="1"/>
</dbReference>
<reference evidence="5" key="1">
    <citation type="submission" date="2016-10" db="EMBL/GenBank/DDBJ databases">
        <authorList>
            <person name="Varghese N."/>
            <person name="Submissions S."/>
        </authorList>
    </citation>
    <scope>NUCLEOTIDE SEQUENCE [LARGE SCALE GENOMIC DNA]</scope>
    <source>
        <strain evidence="5">CGMCC 1.12402</strain>
    </source>
</reference>
<dbReference type="GeneID" id="99986467"/>
<dbReference type="STRING" id="1267423.SAMN05216290_1747"/>
<evidence type="ECO:0000256" key="2">
    <source>
        <dbReference type="ARBA" id="ARBA00022801"/>
    </source>
</evidence>
<keyword evidence="5" id="KW-1185">Reference proteome</keyword>
<feature type="domain" description="Nudix hydrolase" evidence="3">
    <location>
        <begin position="16"/>
        <end position="148"/>
    </location>
</feature>
<dbReference type="InterPro" id="IPR000086">
    <property type="entry name" value="NUDIX_hydrolase_dom"/>
</dbReference>
<dbReference type="EMBL" id="FOIR01000001">
    <property type="protein sequence ID" value="SEW09718.1"/>
    <property type="molecule type" value="Genomic_DNA"/>
</dbReference>
<dbReference type="PROSITE" id="PS51462">
    <property type="entry name" value="NUDIX"/>
    <property type="match status" value="1"/>
</dbReference>
<evidence type="ECO:0000259" key="3">
    <source>
        <dbReference type="PROSITE" id="PS51462"/>
    </source>
</evidence>
<dbReference type="Pfam" id="PF00293">
    <property type="entry name" value="NUDIX"/>
    <property type="match status" value="1"/>
</dbReference>
<dbReference type="AlphaFoldDB" id="A0A1I0P6L1"/>
<gene>
    <name evidence="4" type="ORF">SAMN05216290_1747</name>
</gene>